<comment type="similarity">
    <text evidence="2">Belongs to the nucleobase:cation symporter-2 (NCS2) (TC 2.A.40) family.</text>
</comment>
<reference evidence="8 9" key="1">
    <citation type="submission" date="2024-01" db="EMBL/GenBank/DDBJ databases">
        <title>The genomes of 5 underutilized Papilionoideae crops provide insights into root nodulation and disease resistance.</title>
        <authorList>
            <person name="Yuan L."/>
        </authorList>
    </citation>
    <scope>NUCLEOTIDE SEQUENCE [LARGE SCALE GENOMIC DNA]</scope>
    <source>
        <strain evidence="8">LY-2023</strain>
        <tissue evidence="8">Leaf</tissue>
    </source>
</reference>
<evidence type="ECO:0000256" key="7">
    <source>
        <dbReference type="SAM" id="Phobius"/>
    </source>
</evidence>
<comment type="caution">
    <text evidence="8">The sequence shown here is derived from an EMBL/GenBank/DDBJ whole genome shotgun (WGS) entry which is preliminary data.</text>
</comment>
<feature type="compositionally biased region" description="Polar residues" evidence="6">
    <location>
        <begin position="1"/>
        <end position="14"/>
    </location>
</feature>
<feature type="region of interest" description="Disordered" evidence="6">
    <location>
        <begin position="142"/>
        <end position="184"/>
    </location>
</feature>
<dbReference type="PANTHER" id="PTHR11119">
    <property type="entry name" value="XANTHINE-URACIL / VITAMIN C PERMEASE FAMILY MEMBER"/>
    <property type="match status" value="1"/>
</dbReference>
<evidence type="ECO:0000256" key="5">
    <source>
        <dbReference type="ARBA" id="ARBA00023136"/>
    </source>
</evidence>
<feature type="transmembrane region" description="Helical" evidence="7">
    <location>
        <begin position="415"/>
        <end position="433"/>
    </location>
</feature>
<sequence length="782" mass="84650">MKEINSMESGSSLEFTDRDKAMKGDTVKRHDHGVAKVEPFVPRSEHNPKELRLWAKRTGFVSDYSGEAGTSASEKFDSVGFDAMEKSVVVDDHREGGSSPTIEIDPVLGLARPISDNEIKQVFVSKHGAIRAENERVLRSKDSWNGEVGEHNQKRKNGDDTSLALAGNGDKKVGLRGDGDGDGDGNGIMVSMNRENNGHGVSAIAPLPDHKKEEEGVGEGDVKVNLIPEEEEPAEGRGWQRPSGLKYGITENPGLVPLIYYGLQHYLSLVGSLVLIPLIMVPAMGGTDNDTANVISTMLLLSGITTILHSYFGTRLPLVQGSSFVYLAPALVIIDAEEFRNLTDHKFRHIMRELQGAIIVGSIFQCILGLSGLMSLLLRVINPIVVAPTVAAVGLAFFSYGFTQAGTCMEISIPQIALVLIFTLHLRGLSIFGHHMFPIFAVPLSVTMTWVYASFLTAGGAYNYKGCNPKIPSSNILTDACRKYSYTMKHCRTDISNALSTSDWFRIPYPLQWGFPIFNSRTCIIMAIVSLVASVDSVGTYHTASMRANLRPPTPGVVSRGIALEGFCSILAGLWGSGTGSTTLTENVHTIDTTKVASRRVVELGAAFMILFSLMGKVGGLLASIPQALAASILCFMWALTAALGLSNLQYGQSASFRNMTIVGVSLFLGLSIPAYFQQYQPQSSLILPAYLVPYAAASSGPFHSSIKQLDFAINGLMSLNMVVTLLVAFVLDNTVPGSQQERGVYSWSRPEDIATDPSLLSAYSLPRKIARCFCWAKCLGF</sequence>
<dbReference type="AlphaFoldDB" id="A0AAN9KHS2"/>
<keyword evidence="5 7" id="KW-0472">Membrane</keyword>
<proteinExistence type="inferred from homology"/>
<organism evidence="8 9">
    <name type="scientific">Clitoria ternatea</name>
    <name type="common">Butterfly pea</name>
    <dbReference type="NCBI Taxonomy" id="43366"/>
    <lineage>
        <taxon>Eukaryota</taxon>
        <taxon>Viridiplantae</taxon>
        <taxon>Streptophyta</taxon>
        <taxon>Embryophyta</taxon>
        <taxon>Tracheophyta</taxon>
        <taxon>Spermatophyta</taxon>
        <taxon>Magnoliopsida</taxon>
        <taxon>eudicotyledons</taxon>
        <taxon>Gunneridae</taxon>
        <taxon>Pentapetalae</taxon>
        <taxon>rosids</taxon>
        <taxon>fabids</taxon>
        <taxon>Fabales</taxon>
        <taxon>Fabaceae</taxon>
        <taxon>Papilionoideae</taxon>
        <taxon>50 kb inversion clade</taxon>
        <taxon>NPAAA clade</taxon>
        <taxon>indigoferoid/millettioid clade</taxon>
        <taxon>Phaseoleae</taxon>
        <taxon>Clitoria</taxon>
    </lineage>
</organism>
<dbReference type="InterPro" id="IPR006043">
    <property type="entry name" value="NCS2"/>
</dbReference>
<feature type="transmembrane region" description="Helical" evidence="7">
    <location>
        <begin position="439"/>
        <end position="464"/>
    </location>
</feature>
<dbReference type="EMBL" id="JAYKXN010000001">
    <property type="protein sequence ID" value="KAK7317682.1"/>
    <property type="molecule type" value="Genomic_DNA"/>
</dbReference>
<gene>
    <name evidence="8" type="ORF">RJT34_02114</name>
</gene>
<evidence type="ECO:0000256" key="2">
    <source>
        <dbReference type="ARBA" id="ARBA00008821"/>
    </source>
</evidence>
<evidence type="ECO:0000313" key="9">
    <source>
        <dbReference type="Proteomes" id="UP001359559"/>
    </source>
</evidence>
<feature type="compositionally biased region" description="Basic and acidic residues" evidence="6">
    <location>
        <begin position="15"/>
        <end position="35"/>
    </location>
</feature>
<dbReference type="GO" id="GO:0022857">
    <property type="term" value="F:transmembrane transporter activity"/>
    <property type="evidence" value="ECO:0007669"/>
    <property type="project" value="InterPro"/>
</dbReference>
<evidence type="ECO:0000256" key="6">
    <source>
        <dbReference type="SAM" id="MobiDB-lite"/>
    </source>
</evidence>
<feature type="compositionally biased region" description="Basic and acidic residues" evidence="6">
    <location>
        <begin position="142"/>
        <end position="159"/>
    </location>
</feature>
<feature type="compositionally biased region" description="Basic and acidic residues" evidence="6">
    <location>
        <begin position="169"/>
        <end position="179"/>
    </location>
</feature>
<feature type="transmembrane region" description="Helical" evidence="7">
    <location>
        <begin position="384"/>
        <end position="403"/>
    </location>
</feature>
<dbReference type="Pfam" id="PF00860">
    <property type="entry name" value="Xan_ur_permease"/>
    <property type="match status" value="1"/>
</dbReference>
<evidence type="ECO:0000256" key="1">
    <source>
        <dbReference type="ARBA" id="ARBA00004141"/>
    </source>
</evidence>
<feature type="transmembrane region" description="Helical" evidence="7">
    <location>
        <begin position="628"/>
        <end position="647"/>
    </location>
</feature>
<feature type="transmembrane region" description="Helical" evidence="7">
    <location>
        <begin position="258"/>
        <end position="280"/>
    </location>
</feature>
<dbReference type="Proteomes" id="UP001359559">
    <property type="component" value="Unassembled WGS sequence"/>
</dbReference>
<name>A0AAN9KHS2_CLITE</name>
<keyword evidence="3 7" id="KW-0812">Transmembrane</keyword>
<feature type="transmembrane region" description="Helical" evidence="7">
    <location>
        <begin position="357"/>
        <end position="378"/>
    </location>
</feature>
<keyword evidence="9" id="KW-1185">Reference proteome</keyword>
<evidence type="ECO:0000256" key="4">
    <source>
        <dbReference type="ARBA" id="ARBA00022989"/>
    </source>
</evidence>
<dbReference type="NCBIfam" id="NF037981">
    <property type="entry name" value="NCS2_1"/>
    <property type="match status" value="1"/>
</dbReference>
<keyword evidence="4 7" id="KW-1133">Transmembrane helix</keyword>
<feature type="transmembrane region" description="Helical" evidence="7">
    <location>
        <begin position="601"/>
        <end position="622"/>
    </location>
</feature>
<evidence type="ECO:0008006" key="10">
    <source>
        <dbReference type="Google" id="ProtNLM"/>
    </source>
</evidence>
<feature type="transmembrane region" description="Helical" evidence="7">
    <location>
        <begin position="292"/>
        <end position="312"/>
    </location>
</feature>
<evidence type="ECO:0000313" key="8">
    <source>
        <dbReference type="EMBL" id="KAK7317682.1"/>
    </source>
</evidence>
<feature type="region of interest" description="Disordered" evidence="6">
    <location>
        <begin position="1"/>
        <end position="42"/>
    </location>
</feature>
<protein>
    <recommendedName>
        <fullName evidence="10">Nucleobase-ascorbate transporter 11</fullName>
    </recommendedName>
</protein>
<accession>A0AAN9KHS2</accession>
<evidence type="ECO:0000256" key="3">
    <source>
        <dbReference type="ARBA" id="ARBA00022692"/>
    </source>
</evidence>
<feature type="transmembrane region" description="Helical" evidence="7">
    <location>
        <begin position="712"/>
        <end position="732"/>
    </location>
</feature>
<feature type="transmembrane region" description="Helical" evidence="7">
    <location>
        <begin position="659"/>
        <end position="677"/>
    </location>
</feature>
<comment type="subcellular location">
    <subcellularLocation>
        <location evidence="1">Membrane</location>
        <topology evidence="1">Multi-pass membrane protein</topology>
    </subcellularLocation>
</comment>
<dbReference type="GO" id="GO:0016020">
    <property type="term" value="C:membrane"/>
    <property type="evidence" value="ECO:0007669"/>
    <property type="project" value="UniProtKB-SubCell"/>
</dbReference>